<keyword evidence="2" id="KW-1185">Reference proteome</keyword>
<sequence length="80" mass="8703">MTFRPEAFTWELVSERANVNLISMCRGGSSVGAGRFIILLVMGRIKAVREDLISERRGAGEFEAIAAFVSPQAALVLCLC</sequence>
<gene>
    <name evidence="1" type="ORF">IPOD504_LOCUS4190</name>
</gene>
<feature type="non-terminal residue" evidence="1">
    <location>
        <position position="80"/>
    </location>
</feature>
<dbReference type="EMBL" id="OW152827">
    <property type="protein sequence ID" value="CAH2043196.1"/>
    <property type="molecule type" value="Genomic_DNA"/>
</dbReference>
<dbReference type="Proteomes" id="UP000837857">
    <property type="component" value="Chromosome 15"/>
</dbReference>
<proteinExistence type="predicted"/>
<protein>
    <submittedName>
        <fullName evidence="1">Uncharacterized protein</fullName>
    </submittedName>
</protein>
<accession>A0ABN8I1A7</accession>
<name>A0ABN8I1A7_9NEOP</name>
<organism evidence="1 2">
    <name type="scientific">Iphiclides podalirius</name>
    <name type="common">scarce swallowtail</name>
    <dbReference type="NCBI Taxonomy" id="110791"/>
    <lineage>
        <taxon>Eukaryota</taxon>
        <taxon>Metazoa</taxon>
        <taxon>Ecdysozoa</taxon>
        <taxon>Arthropoda</taxon>
        <taxon>Hexapoda</taxon>
        <taxon>Insecta</taxon>
        <taxon>Pterygota</taxon>
        <taxon>Neoptera</taxon>
        <taxon>Endopterygota</taxon>
        <taxon>Lepidoptera</taxon>
        <taxon>Glossata</taxon>
        <taxon>Ditrysia</taxon>
        <taxon>Papilionoidea</taxon>
        <taxon>Papilionidae</taxon>
        <taxon>Papilioninae</taxon>
        <taxon>Iphiclides</taxon>
    </lineage>
</organism>
<reference evidence="1" key="1">
    <citation type="submission" date="2022-03" db="EMBL/GenBank/DDBJ databases">
        <authorList>
            <person name="Martin H S."/>
        </authorList>
    </citation>
    <scope>NUCLEOTIDE SEQUENCE</scope>
</reference>
<evidence type="ECO:0000313" key="2">
    <source>
        <dbReference type="Proteomes" id="UP000837857"/>
    </source>
</evidence>
<evidence type="ECO:0000313" key="1">
    <source>
        <dbReference type="EMBL" id="CAH2043196.1"/>
    </source>
</evidence>